<dbReference type="InterPro" id="IPR006680">
    <property type="entry name" value="Amidohydro-rel"/>
</dbReference>
<dbReference type="Gene3D" id="2.30.40.10">
    <property type="entry name" value="Urease, subunit C, domain 1"/>
    <property type="match status" value="1"/>
</dbReference>
<reference evidence="2 3" key="1">
    <citation type="submission" date="2017-07" db="EMBL/GenBank/DDBJ databases">
        <title>Draft whole genome sequences of clinical Proprionibacteriaceae strains.</title>
        <authorList>
            <person name="Bernier A.-M."/>
            <person name="Bernard K."/>
            <person name="Domingo M.-C."/>
        </authorList>
    </citation>
    <scope>NUCLEOTIDE SEQUENCE [LARGE SCALE GENOMIC DNA]</scope>
    <source>
        <strain evidence="2 3">NML 030167</strain>
    </source>
</reference>
<dbReference type="Proteomes" id="UP000215896">
    <property type="component" value="Unassembled WGS sequence"/>
</dbReference>
<dbReference type="GO" id="GO:0016810">
    <property type="term" value="F:hydrolase activity, acting on carbon-nitrogen (but not peptide) bonds"/>
    <property type="evidence" value="ECO:0007669"/>
    <property type="project" value="InterPro"/>
</dbReference>
<gene>
    <name evidence="2" type="ORF">CGZ94_05250</name>
</gene>
<organism evidence="2 3">
    <name type="scientific">Enemella evansiae</name>
    <dbReference type="NCBI Taxonomy" id="2016499"/>
    <lineage>
        <taxon>Bacteria</taxon>
        <taxon>Bacillati</taxon>
        <taxon>Actinomycetota</taxon>
        <taxon>Actinomycetes</taxon>
        <taxon>Propionibacteriales</taxon>
        <taxon>Propionibacteriaceae</taxon>
        <taxon>Enemella</taxon>
    </lineage>
</organism>
<comment type="caution">
    <text evidence="2">The sequence shown here is derived from an EMBL/GenBank/DDBJ whole genome shotgun (WGS) entry which is preliminary data.</text>
</comment>
<dbReference type="InterPro" id="IPR057744">
    <property type="entry name" value="OTAase-like"/>
</dbReference>
<dbReference type="CDD" id="cd01299">
    <property type="entry name" value="Met_dep_hydrolase_A"/>
    <property type="match status" value="1"/>
</dbReference>
<dbReference type="PANTHER" id="PTHR43135">
    <property type="entry name" value="ALPHA-D-RIBOSE 1-METHYLPHOSPHONATE 5-TRIPHOSPHATE DIPHOSPHATASE"/>
    <property type="match status" value="1"/>
</dbReference>
<evidence type="ECO:0000259" key="1">
    <source>
        <dbReference type="Pfam" id="PF01979"/>
    </source>
</evidence>
<proteinExistence type="predicted"/>
<name>A0A255GNZ7_9ACTN</name>
<sequence length="406" mass="43237">MSELVLSGGRVFDPGTGDWHTHDLRIRDGRVVEVGESLGGDERLDVGDRFVLPGLIDCHVHIMASSADLASLPDTPPSYVALGAAEIMGGMLDRGFTTVRDVGGADFGYHRAQREGLVRGPRIFFGGRALSQTGGHGDVRPAGRNGYDPSQCCAGLGRVADGVDEVRRAARDELRKGADHLKIMASGGVASPTDRIDSVQYSLAEMRAAVEEAEAANRYVVAHAYTSRAIRRALEAGVRSIEHANLIDEETVAMLREKDAFVTMNLVTYWALADEGQRFGLPADQLAKVAAVLEGGVRALKLAHAGGVNPAFGTDLLGGMHRHQAREFAIRAEHIPAVDVIRGATSVAARLLRREDELGTLAEGAYADAVVMDGDPVADISVLAESRLRHVLQGGRVVAGEQTGRS</sequence>
<dbReference type="EMBL" id="NMVO01000005">
    <property type="protein sequence ID" value="OYO16123.1"/>
    <property type="molecule type" value="Genomic_DNA"/>
</dbReference>
<dbReference type="Gene3D" id="3.20.20.140">
    <property type="entry name" value="Metal-dependent hydrolases"/>
    <property type="match status" value="1"/>
</dbReference>
<dbReference type="SUPFAM" id="SSF51338">
    <property type="entry name" value="Composite domain of metallo-dependent hydrolases"/>
    <property type="match status" value="1"/>
</dbReference>
<protein>
    <submittedName>
        <fullName evidence="2">Peptidase M38</fullName>
    </submittedName>
</protein>
<feature type="domain" description="Amidohydrolase-related" evidence="1">
    <location>
        <begin position="50"/>
        <end position="398"/>
    </location>
</feature>
<evidence type="ECO:0000313" key="2">
    <source>
        <dbReference type="EMBL" id="OYO16123.1"/>
    </source>
</evidence>
<dbReference type="OrthoDB" id="9776455at2"/>
<dbReference type="InterPro" id="IPR011059">
    <property type="entry name" value="Metal-dep_hydrolase_composite"/>
</dbReference>
<dbReference type="RefSeq" id="WP_094405000.1">
    <property type="nucleotide sequence ID" value="NZ_NMVO01000005.1"/>
</dbReference>
<evidence type="ECO:0000313" key="3">
    <source>
        <dbReference type="Proteomes" id="UP000215896"/>
    </source>
</evidence>
<dbReference type="Pfam" id="PF01979">
    <property type="entry name" value="Amidohydro_1"/>
    <property type="match status" value="1"/>
</dbReference>
<dbReference type="SUPFAM" id="SSF51556">
    <property type="entry name" value="Metallo-dependent hydrolases"/>
    <property type="match status" value="1"/>
</dbReference>
<accession>A0A255GNZ7</accession>
<dbReference type="InterPro" id="IPR032466">
    <property type="entry name" value="Metal_Hydrolase"/>
</dbReference>
<dbReference type="AlphaFoldDB" id="A0A255GNZ7"/>
<keyword evidence="3" id="KW-1185">Reference proteome</keyword>
<dbReference type="PANTHER" id="PTHR43135:SF3">
    <property type="entry name" value="ALPHA-D-RIBOSE 1-METHYLPHOSPHONATE 5-TRIPHOSPHATE DIPHOSPHATASE"/>
    <property type="match status" value="1"/>
</dbReference>
<dbReference type="InterPro" id="IPR051781">
    <property type="entry name" value="Metallo-dep_Hydrolase"/>
</dbReference>